<comment type="caution">
    <text evidence="2">The sequence shown here is derived from an EMBL/GenBank/DDBJ whole genome shotgun (WGS) entry which is preliminary data.</text>
</comment>
<keyword evidence="3" id="KW-1185">Reference proteome</keyword>
<evidence type="ECO:0000313" key="2">
    <source>
        <dbReference type="EMBL" id="NOU96823.1"/>
    </source>
</evidence>
<reference evidence="2" key="1">
    <citation type="submission" date="2019-10" db="EMBL/GenBank/DDBJ databases">
        <title>Description of Paenibacillus glebae sp. nov.</title>
        <authorList>
            <person name="Carlier A."/>
            <person name="Qi S."/>
        </authorList>
    </citation>
    <scope>NUCLEOTIDE SEQUENCE</scope>
    <source>
        <strain evidence="2">LMG 31456</strain>
    </source>
</reference>
<dbReference type="AlphaFoldDB" id="A0A972GV13"/>
<evidence type="ECO:0000313" key="3">
    <source>
        <dbReference type="Proteomes" id="UP000641588"/>
    </source>
</evidence>
<feature type="chain" id="PRO_5036961713" evidence="1">
    <location>
        <begin position="24"/>
        <end position="241"/>
    </location>
</feature>
<protein>
    <submittedName>
        <fullName evidence="2">Uncharacterized protein</fullName>
    </submittedName>
</protein>
<dbReference type="RefSeq" id="WP_171655063.1">
    <property type="nucleotide sequence ID" value="NZ_WHOD01000102.1"/>
</dbReference>
<dbReference type="PROSITE" id="PS51257">
    <property type="entry name" value="PROKAR_LIPOPROTEIN"/>
    <property type="match status" value="1"/>
</dbReference>
<keyword evidence="1" id="KW-0732">Signal</keyword>
<sequence>MKRLLALLAAAVMIVSIMGCSLSTGGGPSSDGYSEANAKKVMLIRKKEGSGDPFIISHLKKLGYQVMDIVDSDFTVEKANGYGVIYVSESVNSSKIDVKLKSSTVPVVYAKAQAASDAGLVGVQKFGQDEELKTVQIIDSKHPIAAGLKDTVALYKEEGRVSYGLFPAKEASIIAQVSASGDNKKAAIFAYEKGAKNMSNAAVPARQVFFSMPSGEEIKLTDNGWKLFDAAIEWAALSGKK</sequence>
<accession>A0A972GV13</accession>
<proteinExistence type="predicted"/>
<dbReference type="Proteomes" id="UP000641588">
    <property type="component" value="Unassembled WGS sequence"/>
</dbReference>
<gene>
    <name evidence="2" type="ORF">GC093_26905</name>
</gene>
<evidence type="ECO:0000256" key="1">
    <source>
        <dbReference type="SAM" id="SignalP"/>
    </source>
</evidence>
<organism evidence="2 3">
    <name type="scientific">Paenibacillus foliorum</name>
    <dbReference type="NCBI Taxonomy" id="2654974"/>
    <lineage>
        <taxon>Bacteria</taxon>
        <taxon>Bacillati</taxon>
        <taxon>Bacillota</taxon>
        <taxon>Bacilli</taxon>
        <taxon>Bacillales</taxon>
        <taxon>Paenibacillaceae</taxon>
        <taxon>Paenibacillus</taxon>
    </lineage>
</organism>
<dbReference type="EMBL" id="WHOD01000102">
    <property type="protein sequence ID" value="NOU96823.1"/>
    <property type="molecule type" value="Genomic_DNA"/>
</dbReference>
<name>A0A972GV13_9BACL</name>
<feature type="signal peptide" evidence="1">
    <location>
        <begin position="1"/>
        <end position="23"/>
    </location>
</feature>